<gene>
    <name evidence="2" type="ORF">PIB30_067048</name>
</gene>
<evidence type="ECO:0000313" key="2">
    <source>
        <dbReference type="EMBL" id="MED6149897.1"/>
    </source>
</evidence>
<proteinExistence type="predicted"/>
<reference evidence="2 3" key="1">
    <citation type="journal article" date="2023" name="Plants (Basel)">
        <title>Bridging the Gap: Combining Genomics and Transcriptomics Approaches to Understand Stylosanthes scabra, an Orphan Legume from the Brazilian Caatinga.</title>
        <authorList>
            <person name="Ferreira-Neto J.R.C."/>
            <person name="da Silva M.D."/>
            <person name="Binneck E."/>
            <person name="de Melo N.F."/>
            <person name="da Silva R.H."/>
            <person name="de Melo A.L.T.M."/>
            <person name="Pandolfi V."/>
            <person name="Bustamante F.O."/>
            <person name="Brasileiro-Vidal A.C."/>
            <person name="Benko-Iseppon A.M."/>
        </authorList>
    </citation>
    <scope>NUCLEOTIDE SEQUENCE [LARGE SCALE GENOMIC DNA]</scope>
    <source>
        <tissue evidence="2">Leaves</tissue>
    </source>
</reference>
<feature type="compositionally biased region" description="Basic and acidic residues" evidence="1">
    <location>
        <begin position="42"/>
        <end position="54"/>
    </location>
</feature>
<protein>
    <submittedName>
        <fullName evidence="2">Uncharacterized protein</fullName>
    </submittedName>
</protein>
<sequence>MSIEMGRTPSFSEVLARTHTRKKDRDEWWTSGHKTARYEAFEAEKSRLEAEPPERQAIIDTGGPEPPPIYEKVIWLRIACGRKKGRIYDKGVVPVYSIPLIIGDVDDNDTAFGPPDVKEQKVRTLETALESQSQEVSELRKAYSDMYSFLELTQSGNSGSASFTAIPPPPPPRPPRDRSPSPPPQLDRAASPSH</sequence>
<dbReference type="EMBL" id="JASCZI010091314">
    <property type="protein sequence ID" value="MED6149897.1"/>
    <property type="molecule type" value="Genomic_DNA"/>
</dbReference>
<accession>A0ABU6TM95</accession>
<feature type="region of interest" description="Disordered" evidence="1">
    <location>
        <begin position="1"/>
        <end position="27"/>
    </location>
</feature>
<name>A0ABU6TM95_9FABA</name>
<feature type="compositionally biased region" description="Polar residues" evidence="1">
    <location>
        <begin position="154"/>
        <end position="163"/>
    </location>
</feature>
<comment type="caution">
    <text evidence="2">The sequence shown here is derived from an EMBL/GenBank/DDBJ whole genome shotgun (WGS) entry which is preliminary data.</text>
</comment>
<organism evidence="2 3">
    <name type="scientific">Stylosanthes scabra</name>
    <dbReference type="NCBI Taxonomy" id="79078"/>
    <lineage>
        <taxon>Eukaryota</taxon>
        <taxon>Viridiplantae</taxon>
        <taxon>Streptophyta</taxon>
        <taxon>Embryophyta</taxon>
        <taxon>Tracheophyta</taxon>
        <taxon>Spermatophyta</taxon>
        <taxon>Magnoliopsida</taxon>
        <taxon>eudicotyledons</taxon>
        <taxon>Gunneridae</taxon>
        <taxon>Pentapetalae</taxon>
        <taxon>rosids</taxon>
        <taxon>fabids</taxon>
        <taxon>Fabales</taxon>
        <taxon>Fabaceae</taxon>
        <taxon>Papilionoideae</taxon>
        <taxon>50 kb inversion clade</taxon>
        <taxon>dalbergioids sensu lato</taxon>
        <taxon>Dalbergieae</taxon>
        <taxon>Pterocarpus clade</taxon>
        <taxon>Stylosanthes</taxon>
    </lineage>
</organism>
<keyword evidence="3" id="KW-1185">Reference proteome</keyword>
<evidence type="ECO:0000313" key="3">
    <source>
        <dbReference type="Proteomes" id="UP001341840"/>
    </source>
</evidence>
<feature type="region of interest" description="Disordered" evidence="1">
    <location>
        <begin position="42"/>
        <end position="63"/>
    </location>
</feature>
<feature type="region of interest" description="Disordered" evidence="1">
    <location>
        <begin position="154"/>
        <end position="194"/>
    </location>
</feature>
<dbReference type="Proteomes" id="UP001341840">
    <property type="component" value="Unassembled WGS sequence"/>
</dbReference>
<evidence type="ECO:0000256" key="1">
    <source>
        <dbReference type="SAM" id="MobiDB-lite"/>
    </source>
</evidence>